<feature type="domain" description="Fimbrial-type adhesion" evidence="6">
    <location>
        <begin position="34"/>
        <end position="185"/>
    </location>
</feature>
<evidence type="ECO:0000256" key="5">
    <source>
        <dbReference type="SAM" id="SignalP"/>
    </source>
</evidence>
<dbReference type="InterPro" id="IPR050263">
    <property type="entry name" value="Bact_Fimbrial_Adh_Pro"/>
</dbReference>
<dbReference type="InterPro" id="IPR036937">
    <property type="entry name" value="Adhesion_dom_fimbrial_sf"/>
</dbReference>
<evidence type="ECO:0000256" key="3">
    <source>
        <dbReference type="ARBA" id="ARBA00022729"/>
    </source>
</evidence>
<keyword evidence="3 5" id="KW-0732">Signal</keyword>
<dbReference type="InterPro" id="IPR000259">
    <property type="entry name" value="Adhesion_dom_fimbrial"/>
</dbReference>
<dbReference type="EMBL" id="LT629802">
    <property type="protein sequence ID" value="SDV02024.1"/>
    <property type="molecule type" value="Genomic_DNA"/>
</dbReference>
<sequence>MRINSSVQIFVATSLLMSSIGVMAAPVLSNGGTVHFKGEIVNAACSVSADSADQTVTLGQYRSAKFKAVGDKTGLVPFTIKLQDCDSTVSSKASVAFTGAADAADPTVLAVSNIGGGSSGAASGVGIEISDSQGAVLVPNSGKFSAAHQLKDGDNVLALTARYKSTLAAVTPGAADADATFTMQYE</sequence>
<feature type="signal peptide" evidence="5">
    <location>
        <begin position="1"/>
        <end position="24"/>
    </location>
</feature>
<dbReference type="STRING" id="46679.SAMN05216202_3259"/>
<dbReference type="AlphaFoldDB" id="A0A1H2N9M0"/>
<dbReference type="NCBIfam" id="NF011741">
    <property type="entry name" value="PRK15194.1"/>
    <property type="match status" value="1"/>
</dbReference>
<evidence type="ECO:0000256" key="2">
    <source>
        <dbReference type="ARBA" id="ARBA00006671"/>
    </source>
</evidence>
<accession>A0A1H2N9M0</accession>
<name>A0A1H2N9M0_9PSED</name>
<proteinExistence type="inferred from homology"/>
<protein>
    <submittedName>
        <fullName evidence="7">Major type 1 subunit fimbrin (Pilin)</fullName>
    </submittedName>
</protein>
<dbReference type="Pfam" id="PF00419">
    <property type="entry name" value="Fimbrial"/>
    <property type="match status" value="1"/>
</dbReference>
<gene>
    <name evidence="7" type="ORF">SAMN05216202_3259</name>
</gene>
<evidence type="ECO:0000256" key="4">
    <source>
        <dbReference type="ARBA" id="ARBA00023263"/>
    </source>
</evidence>
<evidence type="ECO:0000259" key="6">
    <source>
        <dbReference type="Pfam" id="PF00419"/>
    </source>
</evidence>
<dbReference type="OrthoDB" id="8586454at2"/>
<evidence type="ECO:0000256" key="1">
    <source>
        <dbReference type="ARBA" id="ARBA00004561"/>
    </source>
</evidence>
<dbReference type="GO" id="GO:0043709">
    <property type="term" value="P:cell adhesion involved in single-species biofilm formation"/>
    <property type="evidence" value="ECO:0007669"/>
    <property type="project" value="TreeGrafter"/>
</dbReference>
<comment type="similarity">
    <text evidence="2">Belongs to the fimbrial protein family.</text>
</comment>
<dbReference type="RefSeq" id="WP_084376931.1">
    <property type="nucleotide sequence ID" value="NZ_LS483433.1"/>
</dbReference>
<feature type="chain" id="PRO_5030027623" evidence="5">
    <location>
        <begin position="25"/>
        <end position="186"/>
    </location>
</feature>
<dbReference type="PANTHER" id="PTHR33420">
    <property type="entry name" value="FIMBRIAL SUBUNIT ELFA-RELATED"/>
    <property type="match status" value="1"/>
</dbReference>
<comment type="subcellular location">
    <subcellularLocation>
        <location evidence="1">Fimbrium</location>
    </subcellularLocation>
</comment>
<evidence type="ECO:0000313" key="7">
    <source>
        <dbReference type="EMBL" id="SDV02024.1"/>
    </source>
</evidence>
<dbReference type="InterPro" id="IPR008966">
    <property type="entry name" value="Adhesion_dom_sf"/>
</dbReference>
<dbReference type="Gene3D" id="2.60.40.1090">
    <property type="entry name" value="Fimbrial-type adhesion domain"/>
    <property type="match status" value="1"/>
</dbReference>
<dbReference type="SUPFAM" id="SSF49401">
    <property type="entry name" value="Bacterial adhesins"/>
    <property type="match status" value="1"/>
</dbReference>
<dbReference type="GO" id="GO:0009289">
    <property type="term" value="C:pilus"/>
    <property type="evidence" value="ECO:0007669"/>
    <property type="project" value="UniProtKB-SubCell"/>
</dbReference>
<keyword evidence="4" id="KW-0281">Fimbrium</keyword>
<evidence type="ECO:0000313" key="8">
    <source>
        <dbReference type="Proteomes" id="UP000198600"/>
    </source>
</evidence>
<dbReference type="PANTHER" id="PTHR33420:SF12">
    <property type="entry name" value="FIMBRIN-LIKE PROTEIN FIMI-RELATED"/>
    <property type="match status" value="1"/>
</dbReference>
<dbReference type="Proteomes" id="UP000198600">
    <property type="component" value="Chromosome I"/>
</dbReference>
<reference evidence="8" key="1">
    <citation type="submission" date="2016-10" db="EMBL/GenBank/DDBJ databases">
        <authorList>
            <person name="Varghese N."/>
            <person name="Submissions S."/>
        </authorList>
    </citation>
    <scope>NUCLEOTIDE SEQUENCE [LARGE SCALE GENOMIC DNA]</scope>
    <source>
        <strain evidence="8">LMG 2223</strain>
    </source>
</reference>
<organism evidence="7 8">
    <name type="scientific">Pseudomonas mucidolens</name>
    <dbReference type="NCBI Taxonomy" id="46679"/>
    <lineage>
        <taxon>Bacteria</taxon>
        <taxon>Pseudomonadati</taxon>
        <taxon>Pseudomonadota</taxon>
        <taxon>Gammaproteobacteria</taxon>
        <taxon>Pseudomonadales</taxon>
        <taxon>Pseudomonadaceae</taxon>
        <taxon>Pseudomonas</taxon>
    </lineage>
</organism>
<keyword evidence="8" id="KW-1185">Reference proteome</keyword>